<reference evidence="2" key="1">
    <citation type="submission" date="2023-04" db="EMBL/GenBank/DDBJ databases">
        <title>Aspergillus oryzae NBRC 4228.</title>
        <authorList>
            <person name="Ichikawa N."/>
            <person name="Sato H."/>
            <person name="Tonouchi N."/>
        </authorList>
    </citation>
    <scope>NUCLEOTIDE SEQUENCE</scope>
    <source>
        <strain evidence="2">NBRC 4228</strain>
    </source>
</reference>
<sequence length="76" mass="8464">MMSGSSEPEDNDVSLKHDPSVKADPDDELNLHNVPASQPDLDDLEDHERILQNDLLLAQTPSITGPRPPSPRWVNR</sequence>
<evidence type="ECO:0000256" key="1">
    <source>
        <dbReference type="SAM" id="MobiDB-lite"/>
    </source>
</evidence>
<gene>
    <name evidence="2" type="ORF">Aory04_000798900</name>
</gene>
<dbReference type="EMBL" id="BSYA01000097">
    <property type="protein sequence ID" value="GMG32245.1"/>
    <property type="molecule type" value="Genomic_DNA"/>
</dbReference>
<name>A0AAN4YQY3_ASPOZ</name>
<evidence type="ECO:0000313" key="2">
    <source>
        <dbReference type="EMBL" id="GMG32245.1"/>
    </source>
</evidence>
<comment type="caution">
    <text evidence="2">The sequence shown here is derived from an EMBL/GenBank/DDBJ whole genome shotgun (WGS) entry which is preliminary data.</text>
</comment>
<dbReference type="AlphaFoldDB" id="A0AAN4YQY3"/>
<proteinExistence type="predicted"/>
<feature type="region of interest" description="Disordered" evidence="1">
    <location>
        <begin position="1"/>
        <end position="76"/>
    </location>
</feature>
<feature type="compositionally biased region" description="Basic and acidic residues" evidence="1">
    <location>
        <begin position="13"/>
        <end position="24"/>
    </location>
</feature>
<evidence type="ECO:0000313" key="3">
    <source>
        <dbReference type="Proteomes" id="UP001165205"/>
    </source>
</evidence>
<feature type="compositionally biased region" description="Pro residues" evidence="1">
    <location>
        <begin position="66"/>
        <end position="76"/>
    </location>
</feature>
<protein>
    <submittedName>
        <fullName evidence="2">Unnamed protein product</fullName>
    </submittedName>
</protein>
<accession>A0AAN4YQY3</accession>
<dbReference type="Proteomes" id="UP001165205">
    <property type="component" value="Unassembled WGS sequence"/>
</dbReference>
<organism evidence="2 3">
    <name type="scientific">Aspergillus oryzae</name>
    <name type="common">Yellow koji mold</name>
    <dbReference type="NCBI Taxonomy" id="5062"/>
    <lineage>
        <taxon>Eukaryota</taxon>
        <taxon>Fungi</taxon>
        <taxon>Dikarya</taxon>
        <taxon>Ascomycota</taxon>
        <taxon>Pezizomycotina</taxon>
        <taxon>Eurotiomycetes</taxon>
        <taxon>Eurotiomycetidae</taxon>
        <taxon>Eurotiales</taxon>
        <taxon>Aspergillaceae</taxon>
        <taxon>Aspergillus</taxon>
        <taxon>Aspergillus subgen. Circumdati</taxon>
    </lineage>
</organism>